<dbReference type="InterPro" id="IPR044974">
    <property type="entry name" value="Disease_R_plants"/>
</dbReference>
<dbReference type="Gene3D" id="1.10.8.430">
    <property type="entry name" value="Helical domain of apoptotic protease-activating factors"/>
    <property type="match status" value="1"/>
</dbReference>
<evidence type="ECO:0000259" key="4">
    <source>
        <dbReference type="PROSITE" id="PS50104"/>
    </source>
</evidence>
<dbReference type="InterPro" id="IPR035897">
    <property type="entry name" value="Toll_tir_struct_dom_sf"/>
</dbReference>
<dbReference type="Pfam" id="PF23282">
    <property type="entry name" value="WHD_ROQ1"/>
    <property type="match status" value="1"/>
</dbReference>
<dbReference type="InterPro" id="IPR000157">
    <property type="entry name" value="TIR_dom"/>
</dbReference>
<dbReference type="SUPFAM" id="SSF52200">
    <property type="entry name" value="Toll/Interleukin receptor TIR domain"/>
    <property type="match status" value="1"/>
</dbReference>
<dbReference type="FunFam" id="3.40.50.10140:FF:000007">
    <property type="entry name" value="Disease resistance protein (TIR-NBS-LRR class)"/>
    <property type="match status" value="1"/>
</dbReference>
<keyword evidence="1" id="KW-0433">Leucine-rich repeat</keyword>
<gene>
    <name evidence="5" type="primary">N</name>
    <name evidence="5" type="ORF">CR513_11608</name>
</gene>
<dbReference type="SUPFAM" id="SSF52540">
    <property type="entry name" value="P-loop containing nucleoside triphosphate hydrolases"/>
    <property type="match status" value="1"/>
</dbReference>
<dbReference type="InterPro" id="IPR032675">
    <property type="entry name" value="LRR_dom_sf"/>
</dbReference>
<comment type="caution">
    <text evidence="5">The sequence shown here is derived from an EMBL/GenBank/DDBJ whole genome shotgun (WGS) entry which is preliminary data.</text>
</comment>
<organism evidence="5 6">
    <name type="scientific">Mucuna pruriens</name>
    <name type="common">Velvet bean</name>
    <name type="synonym">Dolichos pruriens</name>
    <dbReference type="NCBI Taxonomy" id="157652"/>
    <lineage>
        <taxon>Eukaryota</taxon>
        <taxon>Viridiplantae</taxon>
        <taxon>Streptophyta</taxon>
        <taxon>Embryophyta</taxon>
        <taxon>Tracheophyta</taxon>
        <taxon>Spermatophyta</taxon>
        <taxon>Magnoliopsida</taxon>
        <taxon>eudicotyledons</taxon>
        <taxon>Gunneridae</taxon>
        <taxon>Pentapetalae</taxon>
        <taxon>rosids</taxon>
        <taxon>fabids</taxon>
        <taxon>Fabales</taxon>
        <taxon>Fabaceae</taxon>
        <taxon>Papilionoideae</taxon>
        <taxon>50 kb inversion clade</taxon>
        <taxon>NPAAA clade</taxon>
        <taxon>indigoferoid/millettioid clade</taxon>
        <taxon>Phaseoleae</taxon>
        <taxon>Mucuna</taxon>
    </lineage>
</organism>
<evidence type="ECO:0000256" key="3">
    <source>
        <dbReference type="ARBA" id="ARBA00023027"/>
    </source>
</evidence>
<dbReference type="Proteomes" id="UP000257109">
    <property type="component" value="Unassembled WGS sequence"/>
</dbReference>
<dbReference type="Pfam" id="PF01582">
    <property type="entry name" value="TIR"/>
    <property type="match status" value="1"/>
</dbReference>
<protein>
    <submittedName>
        <fullName evidence="5">TMV resistance protein N</fullName>
    </submittedName>
</protein>
<dbReference type="SMART" id="SM00255">
    <property type="entry name" value="TIR"/>
    <property type="match status" value="1"/>
</dbReference>
<dbReference type="PRINTS" id="PR00364">
    <property type="entry name" value="DISEASERSIST"/>
</dbReference>
<dbReference type="InterPro" id="IPR002182">
    <property type="entry name" value="NB-ARC"/>
</dbReference>
<dbReference type="SUPFAM" id="SSF52058">
    <property type="entry name" value="L domain-like"/>
    <property type="match status" value="1"/>
</dbReference>
<name>A0A371HPM8_MUCPR</name>
<evidence type="ECO:0000256" key="1">
    <source>
        <dbReference type="ARBA" id="ARBA00022614"/>
    </source>
</evidence>
<dbReference type="InterPro" id="IPR058192">
    <property type="entry name" value="WHD_ROQ1-like"/>
</dbReference>
<feature type="domain" description="TIR" evidence="4">
    <location>
        <begin position="11"/>
        <end position="178"/>
    </location>
</feature>
<dbReference type="Gene3D" id="3.40.50.300">
    <property type="entry name" value="P-loop containing nucleotide triphosphate hydrolases"/>
    <property type="match status" value="1"/>
</dbReference>
<evidence type="ECO:0000313" key="6">
    <source>
        <dbReference type="Proteomes" id="UP000257109"/>
    </source>
</evidence>
<proteinExistence type="predicted"/>
<keyword evidence="6" id="KW-1185">Reference proteome</keyword>
<dbReference type="EMBL" id="QJKJ01002041">
    <property type="protein sequence ID" value="RDY04644.1"/>
    <property type="molecule type" value="Genomic_DNA"/>
</dbReference>
<dbReference type="Gene3D" id="3.40.50.10140">
    <property type="entry name" value="Toll/interleukin-1 receptor homology (TIR) domain"/>
    <property type="match status" value="1"/>
</dbReference>
<dbReference type="OrthoDB" id="1901675at2759"/>
<evidence type="ECO:0000256" key="2">
    <source>
        <dbReference type="ARBA" id="ARBA00022737"/>
    </source>
</evidence>
<keyword evidence="2" id="KW-0677">Repeat</keyword>
<reference evidence="5" key="1">
    <citation type="submission" date="2018-05" db="EMBL/GenBank/DDBJ databases">
        <title>Draft genome of Mucuna pruriens seed.</title>
        <authorList>
            <person name="Nnadi N.E."/>
            <person name="Vos R."/>
            <person name="Hasami M.H."/>
            <person name="Devisetty U.K."/>
            <person name="Aguiy J.C."/>
        </authorList>
    </citation>
    <scope>NUCLEOTIDE SEQUENCE [LARGE SCALE GENOMIC DNA]</scope>
    <source>
        <strain evidence="5">JCA_2017</strain>
    </source>
</reference>
<dbReference type="InterPro" id="IPR027417">
    <property type="entry name" value="P-loop_NTPase"/>
</dbReference>
<accession>A0A371HPM8</accession>
<evidence type="ECO:0000313" key="5">
    <source>
        <dbReference type="EMBL" id="RDY04644.1"/>
    </source>
</evidence>
<dbReference type="PANTHER" id="PTHR11017:SF560">
    <property type="entry name" value="RESISTANCE PROTEIN (TIR-NBS-LRR CLASS), PUTATIVE-RELATED"/>
    <property type="match status" value="1"/>
</dbReference>
<dbReference type="InterPro" id="IPR042197">
    <property type="entry name" value="Apaf_helical"/>
</dbReference>
<dbReference type="GO" id="GO:0043531">
    <property type="term" value="F:ADP binding"/>
    <property type="evidence" value="ECO:0007669"/>
    <property type="project" value="InterPro"/>
</dbReference>
<dbReference type="GO" id="GO:0006952">
    <property type="term" value="P:defense response"/>
    <property type="evidence" value="ECO:0007669"/>
    <property type="project" value="InterPro"/>
</dbReference>
<dbReference type="AlphaFoldDB" id="A0A371HPM8"/>
<keyword evidence="3" id="KW-0520">NAD</keyword>
<dbReference type="PANTHER" id="PTHR11017">
    <property type="entry name" value="LEUCINE-RICH REPEAT-CONTAINING PROTEIN"/>
    <property type="match status" value="1"/>
</dbReference>
<dbReference type="PROSITE" id="PS50104">
    <property type="entry name" value="TIR"/>
    <property type="match status" value="1"/>
</dbReference>
<dbReference type="Pfam" id="PF00931">
    <property type="entry name" value="NB-ARC"/>
    <property type="match status" value="1"/>
</dbReference>
<dbReference type="GO" id="GO:0007165">
    <property type="term" value="P:signal transduction"/>
    <property type="evidence" value="ECO:0007669"/>
    <property type="project" value="InterPro"/>
</dbReference>
<sequence length="1007" mass="114601">MSSCSSSNTHWIHDVFLNFRGEDTRKSFVSHLYAALSNAGINTFIDDKIPKGTKLGAELVRAIQGSRISIVVFSANYTSSRWCLDELVKIMECHRTYGQVVMPIFYDIEPSVVRHQRGAFGEGLEALAQKCLMEGTHHVLKSWKSALEEAGNFTGWDARAFSGSALVEGIVDFIFGRLDMDLLSITEFPVGLESRVQQVVEFINGHSGRGCFVGIWGMGGLGKTTMAKVIYNQFRQRFKRRSFLENIREVCEKDSRGCIDLQQQLLSDLLKTKNKIHSIVMGIAMIENSLCEKRSLVILDDVTEFEQLKALCGNCKWIGRGSVIIITTRDVRLLNVLKVNHIVHICRIKEMDENESLELFSWHAFRKKSPRGDLIKLSMDIVDYCGGLPLALEVLGSYLFERTKEEWESVLSKLKEIPNDRVQEKLRISYDSLDTKEKNIFLDICFFFIGKDRAVVTEILKGCDLYPEIGITILVERSLIKLEKNNKLKMHDLLRDMGREIIRQSSPEEPEKRSRLWIHQEVLDVLSEHTGTKAIEGLALKLQRTSGLHFNTKAFEKMKKLRLLQLDHVQLVGDYEYLNKNLRWLCWQGFPLKHIPDKLYQKNVISIELKYSNIRLVWKEPQLLPRLKILNLSHSRNLMRTPDFSKLPNLAKLILEDCPSLSEVHQSIGDLTNLLMINLKDCTSLSNLPRRIYQLKSLETLILSGCSKIDKLEEDIMQMESLTTLIAKDTAVKEMPHSIIRLKRIGYISLCGHEGLARDVFPSLVWSWMSPTAYLGSSTQPCGSMSTSLMSMDIQHNNLGDLLPMLGGLSKLRSILLQYDSKFKLTQNLKRIMDGLCDVKFTESERASYASQISENAMESYLIGMGSYDQVINMFSKNISEGLRTNDSSDFSLPGDNYPCWLAYIGKGHSVHFQLPEKCDGYMKGIILCVVYSSTSENMAAECLTGVWIVNYTKCTIQIYQKDTIISFNDEDWQGLVSNLRPSDDVEIFVAYGHGPTVMKIAVYLLY</sequence>
<feature type="non-terminal residue" evidence="5">
    <location>
        <position position="1"/>
    </location>
</feature>
<dbReference type="Gene3D" id="3.80.10.10">
    <property type="entry name" value="Ribonuclease Inhibitor"/>
    <property type="match status" value="1"/>
</dbReference>